<comment type="caution">
    <text evidence="3">The sequence shown here is derived from an EMBL/GenBank/DDBJ whole genome shotgun (WGS) entry which is preliminary data.</text>
</comment>
<gene>
    <name evidence="3" type="ORF">A3J05_02970</name>
</gene>
<evidence type="ECO:0000313" key="3">
    <source>
        <dbReference type="EMBL" id="OGF00035.1"/>
    </source>
</evidence>
<keyword evidence="1" id="KW-1133">Transmembrane helix</keyword>
<feature type="transmembrane region" description="Helical" evidence="1">
    <location>
        <begin position="249"/>
        <end position="265"/>
    </location>
</feature>
<evidence type="ECO:0008006" key="5">
    <source>
        <dbReference type="Google" id="ProtNLM"/>
    </source>
</evidence>
<evidence type="ECO:0000256" key="2">
    <source>
        <dbReference type="SAM" id="SignalP"/>
    </source>
</evidence>
<feature type="transmembrane region" description="Helical" evidence="1">
    <location>
        <begin position="125"/>
        <end position="143"/>
    </location>
</feature>
<dbReference type="Proteomes" id="UP000177235">
    <property type="component" value="Unassembled WGS sequence"/>
</dbReference>
<evidence type="ECO:0000313" key="4">
    <source>
        <dbReference type="Proteomes" id="UP000177235"/>
    </source>
</evidence>
<keyword evidence="1" id="KW-0812">Transmembrane</keyword>
<proteinExistence type="predicted"/>
<feature type="transmembrane region" description="Helical" evidence="1">
    <location>
        <begin position="306"/>
        <end position="327"/>
    </location>
</feature>
<feature type="transmembrane region" description="Helical" evidence="1">
    <location>
        <begin position="203"/>
        <end position="229"/>
    </location>
</feature>
<feature type="transmembrane region" description="Helical" evidence="1">
    <location>
        <begin position="150"/>
        <end position="170"/>
    </location>
</feature>
<dbReference type="InterPro" id="IPR012507">
    <property type="entry name" value="YibE_F"/>
</dbReference>
<feature type="chain" id="PRO_5009520468" description="YibE/F family protein" evidence="2">
    <location>
        <begin position="20"/>
        <end position="379"/>
    </location>
</feature>
<sequence length="379" mass="40630">MKKALLIAILLLMPFGAFAQEQEEGQPLIETPVVDSLPIEKYALGKVVEILQERKSEAGGYTQLEQEIRVEILTGEEKGQTVSLVHGGAFVISDDQKVKVGEKIVLGKTEGAQGVIYFVAETFRLPWIAAIFLLFVGLVVFFARKKGFGSILGLTVSIVVLTLYVVPRILEGSDPLAASLVGALITAVISLYFAHGFSKQTSIALASTVLTLALATGIAILFVTVSRLFGLGSEEAYYLRMLQYDSIDLRGLLLGGIIIGALGVLDDITSSQTATIFELSKANPELSFPELYHSGLRVGREHIASLVNTLVLAYAGASFPLLLIFTVNKNIPIWATLNSELVAEEVIRTLVGSVTLVLAVPIATAIAAYFASHGAKRPV</sequence>
<feature type="signal peptide" evidence="2">
    <location>
        <begin position="1"/>
        <end position="19"/>
    </location>
</feature>
<organism evidence="3 4">
    <name type="scientific">Candidatus Doudnabacteria bacterium RIFCSPLOWO2_02_FULL_48_13</name>
    <dbReference type="NCBI Taxonomy" id="1817845"/>
    <lineage>
        <taxon>Bacteria</taxon>
        <taxon>Candidatus Doudnaibacteriota</taxon>
    </lineage>
</organism>
<feature type="transmembrane region" description="Helical" evidence="1">
    <location>
        <begin position="176"/>
        <end position="194"/>
    </location>
</feature>
<keyword evidence="2" id="KW-0732">Signal</keyword>
<dbReference type="PANTHER" id="PTHR41771">
    <property type="entry name" value="MEMBRANE PROTEIN-RELATED"/>
    <property type="match status" value="1"/>
</dbReference>
<keyword evidence="1" id="KW-0472">Membrane</keyword>
<name>A0A1F5QCW7_9BACT</name>
<dbReference type="PANTHER" id="PTHR41771:SF1">
    <property type="entry name" value="MEMBRANE PROTEIN"/>
    <property type="match status" value="1"/>
</dbReference>
<reference evidence="3 4" key="1">
    <citation type="journal article" date="2016" name="Nat. Commun.">
        <title>Thousands of microbial genomes shed light on interconnected biogeochemical processes in an aquifer system.</title>
        <authorList>
            <person name="Anantharaman K."/>
            <person name="Brown C.T."/>
            <person name="Hug L.A."/>
            <person name="Sharon I."/>
            <person name="Castelle C.J."/>
            <person name="Probst A.J."/>
            <person name="Thomas B.C."/>
            <person name="Singh A."/>
            <person name="Wilkins M.J."/>
            <person name="Karaoz U."/>
            <person name="Brodie E.L."/>
            <person name="Williams K.H."/>
            <person name="Hubbard S.S."/>
            <person name="Banfield J.F."/>
        </authorList>
    </citation>
    <scope>NUCLEOTIDE SEQUENCE [LARGE SCALE GENOMIC DNA]</scope>
</reference>
<evidence type="ECO:0000256" key="1">
    <source>
        <dbReference type="SAM" id="Phobius"/>
    </source>
</evidence>
<dbReference type="Pfam" id="PF07907">
    <property type="entry name" value="YibE_F"/>
    <property type="match status" value="1"/>
</dbReference>
<feature type="transmembrane region" description="Helical" evidence="1">
    <location>
        <begin position="347"/>
        <end position="371"/>
    </location>
</feature>
<dbReference type="EMBL" id="MFFF01000004">
    <property type="protein sequence ID" value="OGF00035.1"/>
    <property type="molecule type" value="Genomic_DNA"/>
</dbReference>
<dbReference type="AlphaFoldDB" id="A0A1F5QCW7"/>
<protein>
    <recommendedName>
        <fullName evidence="5">YibE/F family protein</fullName>
    </recommendedName>
</protein>
<accession>A0A1F5QCW7</accession>